<dbReference type="OrthoDB" id="6111865at2759"/>
<keyword evidence="1" id="KW-0175">Coiled coil</keyword>
<organism evidence="3 4">
    <name type="scientific">Mytilus galloprovincialis</name>
    <name type="common">Mediterranean mussel</name>
    <dbReference type="NCBI Taxonomy" id="29158"/>
    <lineage>
        <taxon>Eukaryota</taxon>
        <taxon>Metazoa</taxon>
        <taxon>Spiralia</taxon>
        <taxon>Lophotrochozoa</taxon>
        <taxon>Mollusca</taxon>
        <taxon>Bivalvia</taxon>
        <taxon>Autobranchia</taxon>
        <taxon>Pteriomorphia</taxon>
        <taxon>Mytilida</taxon>
        <taxon>Mytiloidea</taxon>
        <taxon>Mytilidae</taxon>
        <taxon>Mytilinae</taxon>
        <taxon>Mytilus</taxon>
    </lineage>
</organism>
<accession>A0A8B6DBT2</accession>
<proteinExistence type="predicted"/>
<evidence type="ECO:0000313" key="4">
    <source>
        <dbReference type="Proteomes" id="UP000596742"/>
    </source>
</evidence>
<comment type="caution">
    <text evidence="3">The sequence shown here is derived from an EMBL/GenBank/DDBJ whole genome shotgun (WGS) entry which is preliminary data.</text>
</comment>
<dbReference type="Proteomes" id="UP000596742">
    <property type="component" value="Unassembled WGS sequence"/>
</dbReference>
<name>A0A8B6DBT2_MYTGA</name>
<feature type="compositionally biased region" description="Basic residues" evidence="2">
    <location>
        <begin position="659"/>
        <end position="683"/>
    </location>
</feature>
<reference evidence="3" key="1">
    <citation type="submission" date="2018-11" db="EMBL/GenBank/DDBJ databases">
        <authorList>
            <person name="Alioto T."/>
            <person name="Alioto T."/>
        </authorList>
    </citation>
    <scope>NUCLEOTIDE SEQUENCE</scope>
</reference>
<dbReference type="EMBL" id="UYJE01003159">
    <property type="protein sequence ID" value="VDI16986.1"/>
    <property type="molecule type" value="Genomic_DNA"/>
</dbReference>
<feature type="region of interest" description="Disordered" evidence="2">
    <location>
        <begin position="798"/>
        <end position="835"/>
    </location>
</feature>
<protein>
    <submittedName>
        <fullName evidence="3">Uncharacterized protein</fullName>
    </submittedName>
</protein>
<sequence>MVKTTKNNIAVTGDNVKASTAIFQKRRSSNHLQEAEKVLDLRANSLIGLTNQELQKLVNFDNEYFKQLSKSPTGRFYNPAFNISTEHNSTGLKQTAYFIDEHSAASERTTAMELRRAFSNLTKDNIGNRSNKTNIYQQAFKRSKTDMPEMYTNRTFNLPPLHKVSADNRMKKRMTFGASKSRLNSISLEQLPPIQLLKRNDRISERQNEEKENELLEKSLDRVEETIHDVYANQKQVLAFRHSSGKAVHGFTGELKLHPNQSELDDLIERSKNPASISLRRATANGDMGFLVSSANESANELNVVKEQKSNFEIRKEYGKNLEKNWFKSFLQQAKSQKKGDLASSKFDVNLELFYSPEPTARENEIFDDASDIDSNCDDDIDLNEGYERDNRNKVTEMKQFERKKHLLDISALYASTDVLTGEDNEMDRDTESDIEIILKDNELVQKKTKHKMRKKRRKKEKRYKEIIEPENIEIPPLTDKELRAMRLNIKKKTPAPVLTGKRKFLQAANAVFVAIQFRKILNTIRERKKKRRSRKSKKKLRRVKWKPSIDEYGAYERNVTSPTLKDKFMADIGIDLLKDVESLDISTNEILEGIEIEQDRKSRPLSKFGIEVSKACVEDVERLLTDQNRTLKKFSRLRRHSAPLLSMPEGLLIEIKEKSKRRKRDRSKSVRRIKSTKKKIEKRPKTPEVQKCSCIHHEHLIPDRRTSVTRARASHILSSSCAIKEESDIPKAKYFRFHRSQVLKRRPSLNEEELKKLKDIDLHKLLRGIDMNAKDIKIQIIMRKMKKQKRRKAQILNAVLRTPEESENTDEELESGSDSETDESSSEYDEYNTMNTTPFVSSGVQWNVPKSNRRNFTAADVDRELKRVTRFFLEMKDCSYIRFTGINQAIVKKLDEIIT</sequence>
<evidence type="ECO:0000313" key="3">
    <source>
        <dbReference type="EMBL" id="VDI16986.1"/>
    </source>
</evidence>
<feature type="compositionally biased region" description="Acidic residues" evidence="2">
    <location>
        <begin position="806"/>
        <end position="831"/>
    </location>
</feature>
<evidence type="ECO:0000256" key="2">
    <source>
        <dbReference type="SAM" id="MobiDB-lite"/>
    </source>
</evidence>
<keyword evidence="4" id="KW-1185">Reference proteome</keyword>
<feature type="region of interest" description="Disordered" evidence="2">
    <location>
        <begin position="659"/>
        <end position="690"/>
    </location>
</feature>
<evidence type="ECO:0000256" key="1">
    <source>
        <dbReference type="SAM" id="Coils"/>
    </source>
</evidence>
<dbReference type="AlphaFoldDB" id="A0A8B6DBT2"/>
<gene>
    <name evidence="3" type="ORF">MGAL_10B025617</name>
</gene>
<feature type="coiled-coil region" evidence="1">
    <location>
        <begin position="194"/>
        <end position="233"/>
    </location>
</feature>